<feature type="region of interest" description="Disordered" evidence="1">
    <location>
        <begin position="144"/>
        <end position="167"/>
    </location>
</feature>
<dbReference type="Gene3D" id="3.90.228.10">
    <property type="match status" value="1"/>
</dbReference>
<organism evidence="3 4">
    <name type="scientific">Apiospora arundinis</name>
    <dbReference type="NCBI Taxonomy" id="335852"/>
    <lineage>
        <taxon>Eukaryota</taxon>
        <taxon>Fungi</taxon>
        <taxon>Dikarya</taxon>
        <taxon>Ascomycota</taxon>
        <taxon>Pezizomycotina</taxon>
        <taxon>Sordariomycetes</taxon>
        <taxon>Xylariomycetidae</taxon>
        <taxon>Amphisphaeriales</taxon>
        <taxon>Apiosporaceae</taxon>
        <taxon>Apiospora</taxon>
    </lineage>
</organism>
<keyword evidence="4" id="KW-1185">Reference proteome</keyword>
<evidence type="ECO:0000256" key="1">
    <source>
        <dbReference type="SAM" id="MobiDB-lite"/>
    </source>
</evidence>
<protein>
    <submittedName>
        <fullName evidence="3">ADP-ribosylation</fullName>
    </submittedName>
</protein>
<dbReference type="EMBL" id="JAPCWZ010000001">
    <property type="protein sequence ID" value="KAK8879847.1"/>
    <property type="molecule type" value="Genomic_DNA"/>
</dbReference>
<comment type="caution">
    <text evidence="3">The sequence shown here is derived from an EMBL/GenBank/DDBJ whole genome shotgun (WGS) entry which is preliminary data.</text>
</comment>
<dbReference type="Proteomes" id="UP001390339">
    <property type="component" value="Unassembled WGS sequence"/>
</dbReference>
<evidence type="ECO:0000313" key="3">
    <source>
        <dbReference type="EMBL" id="KAK8879847.1"/>
    </source>
</evidence>
<sequence length="597" mass="68384">MEDTYLFCEDELIQLSFLRDLETDELISEGLLGDHLQLSHPLDEELVFAYDELTLRILAGQHYPAVAVTWSVETIGHSLSRTAIIALRVRLHEIADEASHTNNLEKWRECDSDAGSGIYEPTMVVLSMVKETIAHIAEYRRKVEERTPLKQNHKDQQPQKSRHTTYDTQPQLKQVANITQINRGTSFELLGKTAADIICKIPSQFRVLHVEEVLRQDLVEAFRRRQEDLRQDLLGRSAKYLCRFVPPQVARKNRAEDMVEHIVKPHQTWHGTQRQFVPSIVRHGFLKPGARNPTTKTEHGVRCGSTYGRGIYSSPDPAFSLSYSNWNCEATTPDQYFGLKLIICATLMGRTSSVFREDNWREKSQTHSSEVDSYVANQNLEYIVFSPAQIVPVYVVHLDWGEHNAAHFANLSADPTQWTRAAPPKTHKRLLRDQQEDIWPDEARRAKQAIMARAAKWFPYGYGPATNGKFVVEEVGEVDDDEEEYGDYQALRGEGEGEDTDKDKRNMDFWSWVKAAAVEEEAEETEFAEKFRKGKKEDEYWKERSGKGGGSRAAFVPNWDEIPDPVVLGHSEDEDEDGDEEEESEEDEGYGLERLLI</sequence>
<proteinExistence type="predicted"/>
<dbReference type="InterPro" id="IPR051712">
    <property type="entry name" value="ARTD-AVP"/>
</dbReference>
<evidence type="ECO:0000259" key="2">
    <source>
        <dbReference type="Pfam" id="PF00644"/>
    </source>
</evidence>
<feature type="region of interest" description="Disordered" evidence="1">
    <location>
        <begin position="529"/>
        <end position="597"/>
    </location>
</feature>
<dbReference type="Pfam" id="PF00644">
    <property type="entry name" value="PARP"/>
    <property type="match status" value="1"/>
</dbReference>
<dbReference type="PANTHER" id="PTHR45740:SF6">
    <property type="entry name" value="PROTEIN MONO-ADP-RIBOSYLTRANSFERASE PARP12"/>
    <property type="match status" value="1"/>
</dbReference>
<dbReference type="PANTHER" id="PTHR45740">
    <property type="entry name" value="POLY [ADP-RIBOSE] POLYMERASE"/>
    <property type="match status" value="1"/>
</dbReference>
<name>A0ABR2JLV4_9PEZI</name>
<dbReference type="InterPro" id="IPR012317">
    <property type="entry name" value="Poly(ADP-ribose)pol_cat_dom"/>
</dbReference>
<feature type="domain" description="PARP catalytic" evidence="2">
    <location>
        <begin position="204"/>
        <end position="365"/>
    </location>
</feature>
<reference evidence="3 4" key="1">
    <citation type="journal article" date="2024" name="IMA Fungus">
        <title>Apiospora arundinis, a panoply of carbohydrate-active enzymes and secondary metabolites.</title>
        <authorList>
            <person name="Sorensen T."/>
            <person name="Petersen C."/>
            <person name="Muurmann A.T."/>
            <person name="Christiansen J.V."/>
            <person name="Brundto M.L."/>
            <person name="Overgaard C.K."/>
            <person name="Boysen A.T."/>
            <person name="Wollenberg R.D."/>
            <person name="Larsen T.O."/>
            <person name="Sorensen J.L."/>
            <person name="Nielsen K.L."/>
            <person name="Sondergaard T.E."/>
        </authorList>
    </citation>
    <scope>NUCLEOTIDE SEQUENCE [LARGE SCALE GENOMIC DNA]</scope>
    <source>
        <strain evidence="3 4">AAU 773</strain>
    </source>
</reference>
<evidence type="ECO:0000313" key="4">
    <source>
        <dbReference type="Proteomes" id="UP001390339"/>
    </source>
</evidence>
<dbReference type="SUPFAM" id="SSF56399">
    <property type="entry name" value="ADP-ribosylation"/>
    <property type="match status" value="1"/>
</dbReference>
<gene>
    <name evidence="3" type="ORF">PGQ11_001141</name>
</gene>
<accession>A0ABR2JLV4</accession>
<feature type="compositionally biased region" description="Basic and acidic residues" evidence="1">
    <location>
        <begin position="144"/>
        <end position="157"/>
    </location>
</feature>
<feature type="compositionally biased region" description="Basic and acidic residues" evidence="1">
    <location>
        <begin position="529"/>
        <end position="546"/>
    </location>
</feature>
<feature type="compositionally biased region" description="Acidic residues" evidence="1">
    <location>
        <begin position="572"/>
        <end position="590"/>
    </location>
</feature>